<proteinExistence type="predicted"/>
<organism evidence="2 3">
    <name type="scientific">Cohnella suwonensis</name>
    <dbReference type="NCBI Taxonomy" id="696072"/>
    <lineage>
        <taxon>Bacteria</taxon>
        <taxon>Bacillati</taxon>
        <taxon>Bacillota</taxon>
        <taxon>Bacilli</taxon>
        <taxon>Bacillales</taxon>
        <taxon>Paenibacillaceae</taxon>
        <taxon>Cohnella</taxon>
    </lineage>
</organism>
<protein>
    <submittedName>
        <fullName evidence="2">DUF2569 family protein</fullName>
    </submittedName>
</protein>
<dbReference type="EMBL" id="JBHSMH010000062">
    <property type="protein sequence ID" value="MFC5470431.1"/>
    <property type="molecule type" value="Genomic_DNA"/>
</dbReference>
<dbReference type="Pfam" id="PF10754">
    <property type="entry name" value="DUF2569"/>
    <property type="match status" value="1"/>
</dbReference>
<feature type="transmembrane region" description="Helical" evidence="1">
    <location>
        <begin position="94"/>
        <end position="113"/>
    </location>
</feature>
<feature type="transmembrane region" description="Helical" evidence="1">
    <location>
        <begin position="128"/>
        <end position="148"/>
    </location>
</feature>
<evidence type="ECO:0000313" key="3">
    <source>
        <dbReference type="Proteomes" id="UP001596105"/>
    </source>
</evidence>
<sequence>MTDVAKKPKWPALFIVVGTLVLLLFPINILGYYKREITPFFSGGNFSFMFDFSVPWAILLLVELIVLPLLACLSLLNILLLFKKHKSFPAMLKGLFIAYLVLMVLDLFANQVISEATDAYKDVIYKDIYRNIFRTLLYVVVTVPFLYFSDNVKKTYARVGDNPRIDS</sequence>
<keyword evidence="3" id="KW-1185">Reference proteome</keyword>
<comment type="caution">
    <text evidence="2">The sequence shown here is derived from an EMBL/GenBank/DDBJ whole genome shotgun (WGS) entry which is preliminary data.</text>
</comment>
<feature type="transmembrane region" description="Helical" evidence="1">
    <location>
        <begin position="53"/>
        <end position="82"/>
    </location>
</feature>
<gene>
    <name evidence="2" type="ORF">ACFPPD_17185</name>
</gene>
<dbReference type="RefSeq" id="WP_378082702.1">
    <property type="nucleotide sequence ID" value="NZ_JBHSMH010000062.1"/>
</dbReference>
<name>A0ABW0M0U4_9BACL</name>
<accession>A0ABW0M0U4</accession>
<dbReference type="Proteomes" id="UP001596105">
    <property type="component" value="Unassembled WGS sequence"/>
</dbReference>
<evidence type="ECO:0000313" key="2">
    <source>
        <dbReference type="EMBL" id="MFC5470431.1"/>
    </source>
</evidence>
<evidence type="ECO:0000256" key="1">
    <source>
        <dbReference type="SAM" id="Phobius"/>
    </source>
</evidence>
<keyword evidence="1" id="KW-1133">Transmembrane helix</keyword>
<dbReference type="InterPro" id="IPR019690">
    <property type="entry name" value="DUF2569"/>
</dbReference>
<keyword evidence="1" id="KW-0812">Transmembrane</keyword>
<reference evidence="3" key="1">
    <citation type="journal article" date="2019" name="Int. J. Syst. Evol. Microbiol.">
        <title>The Global Catalogue of Microorganisms (GCM) 10K type strain sequencing project: providing services to taxonomists for standard genome sequencing and annotation.</title>
        <authorList>
            <consortium name="The Broad Institute Genomics Platform"/>
            <consortium name="The Broad Institute Genome Sequencing Center for Infectious Disease"/>
            <person name="Wu L."/>
            <person name="Ma J."/>
        </authorList>
    </citation>
    <scope>NUCLEOTIDE SEQUENCE [LARGE SCALE GENOMIC DNA]</scope>
    <source>
        <strain evidence="3">CCUG 57113</strain>
    </source>
</reference>
<keyword evidence="1" id="KW-0472">Membrane</keyword>
<feature type="transmembrane region" description="Helical" evidence="1">
    <location>
        <begin position="12"/>
        <end position="33"/>
    </location>
</feature>